<keyword evidence="6" id="KW-0029">Amino-acid transport</keyword>
<evidence type="ECO:0000256" key="9">
    <source>
        <dbReference type="RuleBase" id="RU363032"/>
    </source>
</evidence>
<evidence type="ECO:0000313" key="12">
    <source>
        <dbReference type="Proteomes" id="UP001143372"/>
    </source>
</evidence>
<keyword evidence="5 9" id="KW-0812">Transmembrane</keyword>
<accession>A0A9W6MVJ8</accession>
<comment type="caution">
    <text evidence="11">The sequence shown here is derived from an EMBL/GenBank/DDBJ whole genome shotgun (WGS) entry which is preliminary data.</text>
</comment>
<reference evidence="11" key="2">
    <citation type="submission" date="2023-01" db="EMBL/GenBank/DDBJ databases">
        <authorList>
            <person name="Sun Q."/>
            <person name="Evtushenko L."/>
        </authorList>
    </citation>
    <scope>NUCLEOTIDE SEQUENCE</scope>
    <source>
        <strain evidence="11">VKM B-2347</strain>
    </source>
</reference>
<feature type="domain" description="ABC transmembrane type-1" evidence="10">
    <location>
        <begin position="13"/>
        <end position="201"/>
    </location>
</feature>
<name>A0A9W6MVJ8_9HYPH</name>
<keyword evidence="4" id="KW-1003">Cell membrane</keyword>
<dbReference type="NCBIfam" id="TIGR01726">
    <property type="entry name" value="HEQRo_perm_3TM"/>
    <property type="match status" value="1"/>
</dbReference>
<evidence type="ECO:0000256" key="3">
    <source>
        <dbReference type="ARBA" id="ARBA00022448"/>
    </source>
</evidence>
<gene>
    <name evidence="11" type="primary">yecS</name>
    <name evidence="11" type="ORF">GCM10008179_16140</name>
</gene>
<dbReference type="CDD" id="cd06261">
    <property type="entry name" value="TM_PBP2"/>
    <property type="match status" value="1"/>
</dbReference>
<evidence type="ECO:0000256" key="2">
    <source>
        <dbReference type="ARBA" id="ARBA00010072"/>
    </source>
</evidence>
<evidence type="ECO:0000256" key="5">
    <source>
        <dbReference type="ARBA" id="ARBA00022692"/>
    </source>
</evidence>
<dbReference type="InterPro" id="IPR000515">
    <property type="entry name" value="MetI-like"/>
</dbReference>
<feature type="transmembrane region" description="Helical" evidence="9">
    <location>
        <begin position="49"/>
        <end position="72"/>
    </location>
</feature>
<feature type="transmembrane region" description="Helical" evidence="9">
    <location>
        <begin position="183"/>
        <end position="204"/>
    </location>
</feature>
<sequence>MTWAAFETLLTGAGTTVALSLAGLAIGVPLGLALALIRWARIPVADQLVATYVSLVRATPLLTFVLFVFFVLPTMGLELDPVPAAIVTLALNTAPFNCEIWRAGLTNFPRDQLEAAEACGMTRTLAFRRIVAPQLWRVCLGPLVSEMTILLKATPAVAVIGVVEITRAASRIGAATYDPLPPFLAATVIYTLLIAVIVQAQRVIEALIARRYGYAAP</sequence>
<dbReference type="InterPro" id="IPR035906">
    <property type="entry name" value="MetI-like_sf"/>
</dbReference>
<organism evidence="11 12">
    <name type="scientific">Hansschlegelia plantiphila</name>
    <dbReference type="NCBI Taxonomy" id="374655"/>
    <lineage>
        <taxon>Bacteria</taxon>
        <taxon>Pseudomonadati</taxon>
        <taxon>Pseudomonadota</taxon>
        <taxon>Alphaproteobacteria</taxon>
        <taxon>Hyphomicrobiales</taxon>
        <taxon>Methylopilaceae</taxon>
        <taxon>Hansschlegelia</taxon>
    </lineage>
</organism>
<evidence type="ECO:0000256" key="1">
    <source>
        <dbReference type="ARBA" id="ARBA00004429"/>
    </source>
</evidence>
<feature type="transmembrane region" description="Helical" evidence="9">
    <location>
        <begin position="12"/>
        <end position="37"/>
    </location>
</feature>
<dbReference type="PROSITE" id="PS50928">
    <property type="entry name" value="ABC_TM1"/>
    <property type="match status" value="1"/>
</dbReference>
<dbReference type="SUPFAM" id="SSF161098">
    <property type="entry name" value="MetI-like"/>
    <property type="match status" value="1"/>
</dbReference>
<proteinExistence type="inferred from homology"/>
<evidence type="ECO:0000259" key="10">
    <source>
        <dbReference type="PROSITE" id="PS50928"/>
    </source>
</evidence>
<dbReference type="AlphaFoldDB" id="A0A9W6MVJ8"/>
<comment type="subcellular location">
    <subcellularLocation>
        <location evidence="1">Cell inner membrane</location>
        <topology evidence="1">Multi-pass membrane protein</topology>
    </subcellularLocation>
    <subcellularLocation>
        <location evidence="9">Cell membrane</location>
        <topology evidence="9">Multi-pass membrane protein</topology>
    </subcellularLocation>
</comment>
<dbReference type="GO" id="GO:0006865">
    <property type="term" value="P:amino acid transport"/>
    <property type="evidence" value="ECO:0007669"/>
    <property type="project" value="UniProtKB-KW"/>
</dbReference>
<reference evidence="11" key="1">
    <citation type="journal article" date="2014" name="Int. J. Syst. Evol. Microbiol.">
        <title>Complete genome sequence of Corynebacterium casei LMG S-19264T (=DSM 44701T), isolated from a smear-ripened cheese.</title>
        <authorList>
            <consortium name="US DOE Joint Genome Institute (JGI-PGF)"/>
            <person name="Walter F."/>
            <person name="Albersmeier A."/>
            <person name="Kalinowski J."/>
            <person name="Ruckert C."/>
        </authorList>
    </citation>
    <scope>NUCLEOTIDE SEQUENCE</scope>
    <source>
        <strain evidence="11">VKM B-2347</strain>
    </source>
</reference>
<dbReference type="PANTHER" id="PTHR30614:SF0">
    <property type="entry name" value="L-CYSTINE TRANSPORT SYSTEM PERMEASE PROTEIN TCYL"/>
    <property type="match status" value="1"/>
</dbReference>
<evidence type="ECO:0000256" key="7">
    <source>
        <dbReference type="ARBA" id="ARBA00022989"/>
    </source>
</evidence>
<dbReference type="EMBL" id="BSFI01000007">
    <property type="protein sequence ID" value="GLK67976.1"/>
    <property type="molecule type" value="Genomic_DNA"/>
</dbReference>
<evidence type="ECO:0000256" key="6">
    <source>
        <dbReference type="ARBA" id="ARBA00022970"/>
    </source>
</evidence>
<evidence type="ECO:0000256" key="4">
    <source>
        <dbReference type="ARBA" id="ARBA00022475"/>
    </source>
</evidence>
<keyword evidence="7 9" id="KW-1133">Transmembrane helix</keyword>
<dbReference type="GO" id="GO:0043190">
    <property type="term" value="C:ATP-binding cassette (ABC) transporter complex"/>
    <property type="evidence" value="ECO:0007669"/>
    <property type="project" value="InterPro"/>
</dbReference>
<dbReference type="Pfam" id="PF00528">
    <property type="entry name" value="BPD_transp_1"/>
    <property type="match status" value="1"/>
</dbReference>
<dbReference type="Proteomes" id="UP001143372">
    <property type="component" value="Unassembled WGS sequence"/>
</dbReference>
<keyword evidence="12" id="KW-1185">Reference proteome</keyword>
<comment type="similarity">
    <text evidence="2">Belongs to the binding-protein-dependent transport system permease family. HisMQ subfamily.</text>
</comment>
<dbReference type="Gene3D" id="1.10.3720.10">
    <property type="entry name" value="MetI-like"/>
    <property type="match status" value="1"/>
</dbReference>
<dbReference type="PANTHER" id="PTHR30614">
    <property type="entry name" value="MEMBRANE COMPONENT OF AMINO ACID ABC TRANSPORTER"/>
    <property type="match status" value="1"/>
</dbReference>
<dbReference type="GO" id="GO:0022857">
    <property type="term" value="F:transmembrane transporter activity"/>
    <property type="evidence" value="ECO:0007669"/>
    <property type="project" value="InterPro"/>
</dbReference>
<evidence type="ECO:0000313" key="11">
    <source>
        <dbReference type="EMBL" id="GLK67976.1"/>
    </source>
</evidence>
<dbReference type="InterPro" id="IPR010065">
    <property type="entry name" value="AA_ABC_transptr_permease_3TM"/>
</dbReference>
<protein>
    <submittedName>
        <fullName evidence="11">Amino acid ABC transporter permease</fullName>
    </submittedName>
</protein>
<keyword evidence="3 9" id="KW-0813">Transport</keyword>
<dbReference type="RefSeq" id="WP_271168214.1">
    <property type="nucleotide sequence ID" value="NZ_BSFI01000007.1"/>
</dbReference>
<evidence type="ECO:0000256" key="8">
    <source>
        <dbReference type="ARBA" id="ARBA00023136"/>
    </source>
</evidence>
<dbReference type="InterPro" id="IPR043429">
    <property type="entry name" value="ArtM/GltK/GlnP/TcyL/YhdX-like"/>
</dbReference>
<keyword evidence="8 9" id="KW-0472">Membrane</keyword>